<dbReference type="OrthoDB" id="205890at2157"/>
<protein>
    <submittedName>
        <fullName evidence="6">Tricarballylate dehydrogenase</fullName>
    </submittedName>
</protein>
<dbReference type="EMBL" id="CP026313">
    <property type="protein sequence ID" value="AUV84669.1"/>
    <property type="molecule type" value="Genomic_DNA"/>
</dbReference>
<evidence type="ECO:0000256" key="2">
    <source>
        <dbReference type="ARBA" id="ARBA00022630"/>
    </source>
</evidence>
<accession>A0A2I8VU10</accession>
<dbReference type="InterPro" id="IPR027477">
    <property type="entry name" value="Succ_DH/fumarate_Rdtase_cat_sf"/>
</dbReference>
<dbReference type="InterPro" id="IPR003953">
    <property type="entry name" value="FAD-dep_OxRdtase_2_FAD-bd"/>
</dbReference>
<evidence type="ECO:0000256" key="1">
    <source>
        <dbReference type="ARBA" id="ARBA00001974"/>
    </source>
</evidence>
<dbReference type="NCBIfam" id="NF006130">
    <property type="entry name" value="PRK08274.1"/>
    <property type="match status" value="1"/>
</dbReference>
<evidence type="ECO:0000313" key="7">
    <source>
        <dbReference type="Proteomes" id="UP000236584"/>
    </source>
</evidence>
<dbReference type="Proteomes" id="UP000236584">
    <property type="component" value="Plasmid unnamed4"/>
</dbReference>
<dbReference type="Gene3D" id="3.50.50.60">
    <property type="entry name" value="FAD/NAD(P)-binding domain"/>
    <property type="match status" value="1"/>
</dbReference>
<dbReference type="InterPro" id="IPR036188">
    <property type="entry name" value="FAD/NAD-bd_sf"/>
</dbReference>
<keyword evidence="3" id="KW-0274">FAD</keyword>
<dbReference type="Pfam" id="PF00890">
    <property type="entry name" value="FAD_binding_2"/>
    <property type="match status" value="1"/>
</dbReference>
<dbReference type="RefSeq" id="WP_103428347.1">
    <property type="nucleotide sequence ID" value="NZ_CP026313.1"/>
</dbReference>
<reference evidence="6 7" key="1">
    <citation type="submission" date="2018-01" db="EMBL/GenBank/DDBJ databases">
        <title>Complete genome sequence of Salinigranum rubrum GX10T, an extremely halophilic archaeon isolated from a marine solar saltern.</title>
        <authorList>
            <person name="Han S."/>
        </authorList>
    </citation>
    <scope>NUCLEOTIDE SEQUENCE [LARGE SCALE GENOMIC DNA]</scope>
    <source>
        <strain evidence="6 7">GX10</strain>
        <plasmid evidence="7">Plasmid unnamed4</plasmid>
    </source>
</reference>
<dbReference type="InterPro" id="IPR050315">
    <property type="entry name" value="FAD-oxidoreductase_2"/>
</dbReference>
<keyword evidence="6" id="KW-0614">Plasmid</keyword>
<comment type="cofactor">
    <cofactor evidence="1">
        <name>FAD</name>
        <dbReference type="ChEBI" id="CHEBI:57692"/>
    </cofactor>
</comment>
<dbReference type="KEGG" id="srub:C2R22_24395"/>
<evidence type="ECO:0000313" key="6">
    <source>
        <dbReference type="EMBL" id="AUV84669.1"/>
    </source>
</evidence>
<gene>
    <name evidence="6" type="ORF">C2R22_24395</name>
</gene>
<evidence type="ECO:0000256" key="3">
    <source>
        <dbReference type="ARBA" id="ARBA00022827"/>
    </source>
</evidence>
<dbReference type="GeneID" id="35595305"/>
<dbReference type="GO" id="GO:0016491">
    <property type="term" value="F:oxidoreductase activity"/>
    <property type="evidence" value="ECO:0007669"/>
    <property type="project" value="UniProtKB-KW"/>
</dbReference>
<keyword evidence="7" id="KW-1185">Reference proteome</keyword>
<dbReference type="AlphaFoldDB" id="A0A2I8VU10"/>
<organism evidence="6 7">
    <name type="scientific">Salinigranum rubrum</name>
    <dbReference type="NCBI Taxonomy" id="755307"/>
    <lineage>
        <taxon>Archaea</taxon>
        <taxon>Methanobacteriati</taxon>
        <taxon>Methanobacteriota</taxon>
        <taxon>Stenosarchaea group</taxon>
        <taxon>Halobacteria</taxon>
        <taxon>Halobacteriales</taxon>
        <taxon>Haloferacaceae</taxon>
        <taxon>Salinigranum</taxon>
    </lineage>
</organism>
<proteinExistence type="predicted"/>
<dbReference type="SUPFAM" id="SSF51905">
    <property type="entry name" value="FAD/NAD(P)-binding domain"/>
    <property type="match status" value="1"/>
</dbReference>
<dbReference type="PANTHER" id="PTHR43400:SF7">
    <property type="entry name" value="FAD-DEPENDENT OXIDOREDUCTASE 2 FAD BINDING DOMAIN-CONTAINING PROTEIN"/>
    <property type="match status" value="1"/>
</dbReference>
<sequence length="478" mass="51688">MTEATEKADTIVDEYDVAIVGGGMAGLTAGIAAAETGAATVVLEKSPEDLRGGHLRYTETFRIPTADIESDLDFHIPDYSPSDFYQDIMHVTDGHADPDLAQTLVNNAGDMFEWLTEHLRGQNFQWQTEPDRTMYAAGRIFHDGEQITDDLYTAAEAAGVDVVYEAEARELIQEGTRDVRGVRAMVADAWTRFEVDAVVLACGAYESSPEKRVRYYGGPYDDITVRGSKYNTGEALEMAMDAGAKSAGQWSGAHMTVIDAGSPKVEGGQTLVSGYQYGMIVNHEGERFLNEGEDTRAHTYAKFGRKVFQQSYHEAFVIQDATTNEHVLHTGPTEPITADSIEELVARLDIENHERAIETFHEYNAACNPDGEFKPKVLDGNEAEGIEPPKSNWAIPLNDTPLIGYPVTGGITFSFGGVAQTTDAEVLDTGLNTIPGLFAAGNATGGLFYNNYPGGTGLTKAAVYGSIAGENAAKHATE</sequence>
<name>A0A2I8VU10_9EURY</name>
<evidence type="ECO:0000259" key="5">
    <source>
        <dbReference type="Pfam" id="PF00890"/>
    </source>
</evidence>
<keyword evidence="2" id="KW-0285">Flavoprotein</keyword>
<evidence type="ECO:0000256" key="4">
    <source>
        <dbReference type="ARBA" id="ARBA00023002"/>
    </source>
</evidence>
<dbReference type="Gene3D" id="3.90.700.10">
    <property type="entry name" value="Succinate dehydrogenase/fumarate reductase flavoprotein, catalytic domain"/>
    <property type="match status" value="1"/>
</dbReference>
<dbReference type="PRINTS" id="PR00368">
    <property type="entry name" value="FADPNR"/>
</dbReference>
<dbReference type="SUPFAM" id="SSF56425">
    <property type="entry name" value="Succinate dehydrogenase/fumarate reductase flavoprotein, catalytic domain"/>
    <property type="match status" value="1"/>
</dbReference>
<feature type="domain" description="FAD-dependent oxidoreductase 2 FAD-binding" evidence="5">
    <location>
        <begin position="16"/>
        <end position="455"/>
    </location>
</feature>
<geneLocation type="plasmid" evidence="6">
    <name>unnamed4</name>
</geneLocation>
<dbReference type="PANTHER" id="PTHR43400">
    <property type="entry name" value="FUMARATE REDUCTASE"/>
    <property type="match status" value="1"/>
</dbReference>
<keyword evidence="4" id="KW-0560">Oxidoreductase</keyword>